<protein>
    <recommendedName>
        <fullName evidence="1">DUF6924 domain-containing protein</fullName>
    </recommendedName>
</protein>
<sequence length="314" mass="32996">MSRPLLPRPAAGEVLMVSTCYEEGGSLWGAVLEGVGGRREGDVVVLGEGAVRLRLVGDDALDEVYAGGVPALLPGEHGGAGPKVVVLVDIPAVYGGGEPLLVDVAQVPGRGVRVTAPRLAEVLTELEEGALGFDDLVRRMDLYGLYEGDGGRPAVAAPTGLPHRAFPQLPPTATSLLVRTSFDDEAGWQALLSELGGVDADGMVGAGLDPDEIDVDHYPLEARVVDDRAYEGLWPGQVPALVPPGEETVLVALADARTFSDPDHPLTAVDLYDTPGQIAVLPWSMAGSLACNLELANMDFHEFVLAEGAEPWWE</sequence>
<evidence type="ECO:0000313" key="3">
    <source>
        <dbReference type="Proteomes" id="UP000181951"/>
    </source>
</evidence>
<accession>A0A1H8LL19</accession>
<feature type="domain" description="DUF6924" evidence="1">
    <location>
        <begin position="174"/>
        <end position="307"/>
    </location>
</feature>
<dbReference type="Pfam" id="PF21962">
    <property type="entry name" value="DUF6924"/>
    <property type="match status" value="2"/>
</dbReference>
<gene>
    <name evidence="2" type="ORF">SAMN05216267_101666</name>
</gene>
<reference evidence="2 3" key="1">
    <citation type="submission" date="2016-10" db="EMBL/GenBank/DDBJ databases">
        <authorList>
            <person name="de Groot N.N."/>
        </authorList>
    </citation>
    <scope>NUCLEOTIDE SEQUENCE [LARGE SCALE GENOMIC DNA]</scope>
    <source>
        <strain evidence="2 3">CGMCC 4.2026</strain>
    </source>
</reference>
<dbReference type="STRING" id="310780.SAMN05216267_101666"/>
<dbReference type="EMBL" id="FODD01000016">
    <property type="protein sequence ID" value="SEO05713.1"/>
    <property type="molecule type" value="Genomic_DNA"/>
</dbReference>
<dbReference type="RefSeq" id="WP_075017094.1">
    <property type="nucleotide sequence ID" value="NZ_FODD01000016.1"/>
</dbReference>
<dbReference type="OrthoDB" id="7854965at2"/>
<evidence type="ECO:0000313" key="2">
    <source>
        <dbReference type="EMBL" id="SEO05713.1"/>
    </source>
</evidence>
<dbReference type="InterPro" id="IPR053832">
    <property type="entry name" value="DUF6924"/>
</dbReference>
<name>A0A1H8LL19_9ACTN</name>
<dbReference type="AlphaFoldDB" id="A0A1H8LL19"/>
<evidence type="ECO:0000259" key="1">
    <source>
        <dbReference type="Pfam" id="PF21962"/>
    </source>
</evidence>
<organism evidence="2 3">
    <name type="scientific">Actinacidiphila rubida</name>
    <dbReference type="NCBI Taxonomy" id="310780"/>
    <lineage>
        <taxon>Bacteria</taxon>
        <taxon>Bacillati</taxon>
        <taxon>Actinomycetota</taxon>
        <taxon>Actinomycetes</taxon>
        <taxon>Kitasatosporales</taxon>
        <taxon>Streptomycetaceae</taxon>
        <taxon>Actinacidiphila</taxon>
    </lineage>
</organism>
<keyword evidence="3" id="KW-1185">Reference proteome</keyword>
<feature type="domain" description="DUF6924" evidence="1">
    <location>
        <begin position="13"/>
        <end position="148"/>
    </location>
</feature>
<proteinExistence type="predicted"/>
<dbReference type="Proteomes" id="UP000181951">
    <property type="component" value="Unassembled WGS sequence"/>
</dbReference>